<dbReference type="AlphaFoldDB" id="R7H6U1"/>
<reference evidence="2" key="1">
    <citation type="submission" date="2012-11" db="EMBL/GenBank/DDBJ databases">
        <title>Dependencies among metagenomic species, viruses, plasmids and units of genetic variation.</title>
        <authorList>
            <person name="Nielsen H.B."/>
            <person name="Almeida M."/>
            <person name="Juncker A.S."/>
            <person name="Rasmussen S."/>
            <person name="Li J."/>
            <person name="Sunagawa S."/>
            <person name="Plichta D."/>
            <person name="Gautier L."/>
            <person name="Le Chatelier E."/>
            <person name="Peletier E."/>
            <person name="Bonde I."/>
            <person name="Nielsen T."/>
            <person name="Manichanh C."/>
            <person name="Arumugam M."/>
            <person name="Batto J."/>
            <person name="Santos M.B.Q.D."/>
            <person name="Blom N."/>
            <person name="Borruel N."/>
            <person name="Burgdorf K.S."/>
            <person name="Boumezbeur F."/>
            <person name="Casellas F."/>
            <person name="Dore J."/>
            <person name="Guarner F."/>
            <person name="Hansen T."/>
            <person name="Hildebrand F."/>
            <person name="Kaas R.S."/>
            <person name="Kennedy S."/>
            <person name="Kristiansen K."/>
            <person name="Kultima J.R."/>
            <person name="Leonard P."/>
            <person name="Levenez F."/>
            <person name="Lund O."/>
            <person name="Moumen B."/>
            <person name="Le Paslier D."/>
            <person name="Pons N."/>
            <person name="Pedersen O."/>
            <person name="Prifti E."/>
            <person name="Qin J."/>
            <person name="Raes J."/>
            <person name="Tap J."/>
            <person name="Tims S."/>
            <person name="Ussery D.W."/>
            <person name="Yamada T."/>
            <person name="MetaHit consortium"/>
            <person name="Renault P."/>
            <person name="Sicheritz-Ponten T."/>
            <person name="Bork P."/>
            <person name="Wang J."/>
            <person name="Brunak S."/>
            <person name="Ehrlich S.D."/>
        </authorList>
    </citation>
    <scope>NUCLEOTIDE SEQUENCE [LARGE SCALE GENOMIC DNA]</scope>
</reference>
<dbReference type="RefSeq" id="WP_022429752.1">
    <property type="nucleotide sequence ID" value="NZ_FR899184.1"/>
</dbReference>
<evidence type="ECO:0000256" key="1">
    <source>
        <dbReference type="SAM" id="MobiDB-lite"/>
    </source>
</evidence>
<comment type="caution">
    <text evidence="2">The sequence shown here is derived from an EMBL/GenBank/DDBJ whole genome shotgun (WGS) entry which is preliminary data.</text>
</comment>
<organism evidence="2 3">
    <name type="scientific">Leyella stercorea CAG:629</name>
    <dbReference type="NCBI Taxonomy" id="1263103"/>
    <lineage>
        <taxon>Bacteria</taxon>
        <taxon>Pseudomonadati</taxon>
        <taxon>Bacteroidota</taxon>
        <taxon>Bacteroidia</taxon>
        <taxon>Bacteroidales</taxon>
        <taxon>Prevotellaceae</taxon>
        <taxon>Leyella</taxon>
    </lineage>
</organism>
<proteinExistence type="predicted"/>
<accession>R7H6U1</accession>
<gene>
    <name evidence="2" type="ORF">BN741_00476</name>
</gene>
<dbReference type="Proteomes" id="UP000018072">
    <property type="component" value="Unassembled WGS sequence"/>
</dbReference>
<name>R7H6U1_9BACT</name>
<feature type="compositionally biased region" description="Acidic residues" evidence="1">
    <location>
        <begin position="50"/>
        <end position="64"/>
    </location>
</feature>
<sequence>MKKTYQTPVATVVDIAVESQILAGSSLGFGDGSIDDPSRADAPGMRYIMDDEEEEDEDDGSYWK</sequence>
<protein>
    <submittedName>
        <fullName evidence="2">Uncharacterized protein</fullName>
    </submittedName>
</protein>
<dbReference type="EMBL" id="CBIT010000295">
    <property type="protein sequence ID" value="CDE35016.1"/>
    <property type="molecule type" value="Genomic_DNA"/>
</dbReference>
<evidence type="ECO:0000313" key="3">
    <source>
        <dbReference type="Proteomes" id="UP000018072"/>
    </source>
</evidence>
<feature type="region of interest" description="Disordered" evidence="1">
    <location>
        <begin position="28"/>
        <end position="64"/>
    </location>
</feature>
<evidence type="ECO:0000313" key="2">
    <source>
        <dbReference type="EMBL" id="CDE35016.1"/>
    </source>
</evidence>